<proteinExistence type="predicted"/>
<name>A0A815YGD4_ADIRI</name>
<feature type="chain" id="PRO_5032480601" evidence="1">
    <location>
        <begin position="22"/>
        <end position="95"/>
    </location>
</feature>
<dbReference type="AlphaFoldDB" id="A0A815YGD4"/>
<reference evidence="2" key="1">
    <citation type="submission" date="2021-02" db="EMBL/GenBank/DDBJ databases">
        <authorList>
            <person name="Nowell W R."/>
        </authorList>
    </citation>
    <scope>NUCLEOTIDE SEQUENCE</scope>
</reference>
<evidence type="ECO:0000313" key="2">
    <source>
        <dbReference type="EMBL" id="CAF1569907.1"/>
    </source>
</evidence>
<evidence type="ECO:0000313" key="3">
    <source>
        <dbReference type="Proteomes" id="UP000663828"/>
    </source>
</evidence>
<sequence length="95" mass="10619">MIKITLLCVILIISYVHYTQSEEFTTESVPISVLKGNLVEGNVSNVIVLPASKMNLNDTPKVHHEEMKGYYDWLSFLKTSTPDLPNNATGEHKTA</sequence>
<feature type="signal peptide" evidence="1">
    <location>
        <begin position="1"/>
        <end position="21"/>
    </location>
</feature>
<dbReference type="Proteomes" id="UP000663828">
    <property type="component" value="Unassembled WGS sequence"/>
</dbReference>
<organism evidence="2 3">
    <name type="scientific">Adineta ricciae</name>
    <name type="common">Rotifer</name>
    <dbReference type="NCBI Taxonomy" id="249248"/>
    <lineage>
        <taxon>Eukaryota</taxon>
        <taxon>Metazoa</taxon>
        <taxon>Spiralia</taxon>
        <taxon>Gnathifera</taxon>
        <taxon>Rotifera</taxon>
        <taxon>Eurotatoria</taxon>
        <taxon>Bdelloidea</taxon>
        <taxon>Adinetida</taxon>
        <taxon>Adinetidae</taxon>
        <taxon>Adineta</taxon>
    </lineage>
</organism>
<keyword evidence="1" id="KW-0732">Signal</keyword>
<protein>
    <submittedName>
        <fullName evidence="2">Uncharacterized protein</fullName>
    </submittedName>
</protein>
<keyword evidence="3" id="KW-1185">Reference proteome</keyword>
<comment type="caution">
    <text evidence="2">The sequence shown here is derived from an EMBL/GenBank/DDBJ whole genome shotgun (WGS) entry which is preliminary data.</text>
</comment>
<gene>
    <name evidence="2" type="ORF">XAT740_LOCUS44382</name>
</gene>
<evidence type="ECO:0000256" key="1">
    <source>
        <dbReference type="SAM" id="SignalP"/>
    </source>
</evidence>
<accession>A0A815YGD4</accession>
<dbReference type="EMBL" id="CAJNOR010005618">
    <property type="protein sequence ID" value="CAF1569907.1"/>
    <property type="molecule type" value="Genomic_DNA"/>
</dbReference>